<dbReference type="SUPFAM" id="SSF140996">
    <property type="entry name" value="Hermes dimerisation domain"/>
    <property type="match status" value="1"/>
</dbReference>
<keyword evidence="8" id="KW-1185">Reference proteome</keyword>
<dbReference type="InterPro" id="IPR012337">
    <property type="entry name" value="RNaseH-like_sf"/>
</dbReference>
<accession>E2C2R7</accession>
<dbReference type="EMBL" id="GL452203">
    <property type="protein sequence ID" value="EFN77752.1"/>
    <property type="molecule type" value="Genomic_DNA"/>
</dbReference>
<keyword evidence="5" id="KW-0539">Nucleus</keyword>
<evidence type="ECO:0000256" key="1">
    <source>
        <dbReference type="ARBA" id="ARBA00004123"/>
    </source>
</evidence>
<evidence type="ECO:0000313" key="8">
    <source>
        <dbReference type="Proteomes" id="UP000008237"/>
    </source>
</evidence>
<comment type="subcellular location">
    <subcellularLocation>
        <location evidence="1">Nucleus</location>
    </subcellularLocation>
</comment>
<dbReference type="GO" id="GO:0046983">
    <property type="term" value="F:protein dimerization activity"/>
    <property type="evidence" value="ECO:0007669"/>
    <property type="project" value="InterPro"/>
</dbReference>
<dbReference type="Proteomes" id="UP000008237">
    <property type="component" value="Unassembled WGS sequence"/>
</dbReference>
<proteinExistence type="predicted"/>
<dbReference type="AlphaFoldDB" id="E2C2R7"/>
<evidence type="ECO:0000256" key="5">
    <source>
        <dbReference type="ARBA" id="ARBA00023242"/>
    </source>
</evidence>
<dbReference type="InParanoid" id="E2C2R7"/>
<feature type="domain" description="HAT C-terminal dimerisation" evidence="6">
    <location>
        <begin position="421"/>
        <end position="499"/>
    </location>
</feature>
<dbReference type="InterPro" id="IPR008906">
    <property type="entry name" value="HATC_C_dom"/>
</dbReference>
<dbReference type="InterPro" id="IPR052035">
    <property type="entry name" value="ZnF_BED_domain_contain"/>
</dbReference>
<organism evidence="8">
    <name type="scientific">Harpegnathos saltator</name>
    <name type="common">Jerdon's jumping ant</name>
    <dbReference type="NCBI Taxonomy" id="610380"/>
    <lineage>
        <taxon>Eukaryota</taxon>
        <taxon>Metazoa</taxon>
        <taxon>Ecdysozoa</taxon>
        <taxon>Arthropoda</taxon>
        <taxon>Hexapoda</taxon>
        <taxon>Insecta</taxon>
        <taxon>Pterygota</taxon>
        <taxon>Neoptera</taxon>
        <taxon>Endopterygota</taxon>
        <taxon>Hymenoptera</taxon>
        <taxon>Apocrita</taxon>
        <taxon>Aculeata</taxon>
        <taxon>Formicoidea</taxon>
        <taxon>Formicidae</taxon>
        <taxon>Ponerinae</taxon>
        <taxon>Ponerini</taxon>
        <taxon>Harpegnathos</taxon>
    </lineage>
</organism>
<dbReference type="Pfam" id="PF05699">
    <property type="entry name" value="Dimer_Tnp_hAT"/>
    <property type="match status" value="1"/>
</dbReference>
<sequence>MRISNAILYFICVDNQPFTTIQCKGFRHLMKELAPLYKIPDKDTIKKRLDEKYDVMVQVFKQKLSAASYVTITTDIWTETTSSKSYLGVTVHFITNELRKLESGNIEIVELPERTENHIRCILLSALMKWNIDINKVVAVVTNNESTMVNAVTQTFGQDKHILCFAHTINLVVENSINNCEGLGSVIDQVRKVVKFVKNSVYVTNKLHQRQIDLGTPENENKKLILDSESRWSSTFYMIERFIELWNVVNEVLYMKHEIPGAPTAEDLDTLKEILDLLRPLEFVTQECSTDKYLAISKMIPLISCIMIEYNKMTQTKQLSRKLKQVILEELEKRLGRTEFVRSASLATILDPRFKNIHFQNAQAMSDAMYLLRDTINKLSNASSSGESDTEQEKSKYDLWIHHRLLANMPKDEDDEALKDELSLYLASPLATLKDNPLEKWESTRTLYPTLYKVAIKYLSIVATSVPADSLFSKTGLAGVRSRNQLADKRLHKLLFLNSVDPEYWFQ</sequence>
<evidence type="ECO:0000256" key="3">
    <source>
        <dbReference type="ARBA" id="ARBA00022771"/>
    </source>
</evidence>
<dbReference type="FunCoup" id="E2C2R7">
    <property type="interactions" value="21"/>
</dbReference>
<evidence type="ECO:0000259" key="6">
    <source>
        <dbReference type="Pfam" id="PF05699"/>
    </source>
</evidence>
<dbReference type="GO" id="GO:0008270">
    <property type="term" value="F:zinc ion binding"/>
    <property type="evidence" value="ECO:0007669"/>
    <property type="project" value="UniProtKB-KW"/>
</dbReference>
<dbReference type="PANTHER" id="PTHR46481">
    <property type="entry name" value="ZINC FINGER BED DOMAIN-CONTAINING PROTEIN 4"/>
    <property type="match status" value="1"/>
</dbReference>
<dbReference type="OMA" id="MAFFVCR"/>
<keyword evidence="4" id="KW-0862">Zinc</keyword>
<evidence type="ECO:0000256" key="4">
    <source>
        <dbReference type="ARBA" id="ARBA00022833"/>
    </source>
</evidence>
<dbReference type="SUPFAM" id="SSF53098">
    <property type="entry name" value="Ribonuclease H-like"/>
    <property type="match status" value="1"/>
</dbReference>
<dbReference type="OrthoDB" id="7696101at2759"/>
<keyword evidence="3" id="KW-0863">Zinc-finger</keyword>
<evidence type="ECO:0000256" key="2">
    <source>
        <dbReference type="ARBA" id="ARBA00022723"/>
    </source>
</evidence>
<dbReference type="PANTHER" id="PTHR46481:SF10">
    <property type="entry name" value="ZINC FINGER BED DOMAIN-CONTAINING PROTEIN 39"/>
    <property type="match status" value="1"/>
</dbReference>
<dbReference type="GO" id="GO:0005634">
    <property type="term" value="C:nucleus"/>
    <property type="evidence" value="ECO:0007669"/>
    <property type="project" value="UniProtKB-SubCell"/>
</dbReference>
<name>E2C2R7_HARSA</name>
<keyword evidence="2" id="KW-0479">Metal-binding</keyword>
<evidence type="ECO:0000313" key="7">
    <source>
        <dbReference type="EMBL" id="EFN77752.1"/>
    </source>
</evidence>
<protein>
    <submittedName>
        <fullName evidence="7">Zinc finger BED domain-containing protein 4</fullName>
    </submittedName>
</protein>
<reference evidence="7 8" key="1">
    <citation type="journal article" date="2010" name="Science">
        <title>Genomic comparison of the ants Camponotus floridanus and Harpegnathos saltator.</title>
        <authorList>
            <person name="Bonasio R."/>
            <person name="Zhang G."/>
            <person name="Ye C."/>
            <person name="Mutti N.S."/>
            <person name="Fang X."/>
            <person name="Qin N."/>
            <person name="Donahue G."/>
            <person name="Yang P."/>
            <person name="Li Q."/>
            <person name="Li C."/>
            <person name="Zhang P."/>
            <person name="Huang Z."/>
            <person name="Berger S.L."/>
            <person name="Reinberg D."/>
            <person name="Wang J."/>
            <person name="Liebig J."/>
        </authorList>
    </citation>
    <scope>NUCLEOTIDE SEQUENCE [LARGE SCALE GENOMIC DNA]</scope>
    <source>
        <strain evidence="7 8">R22 G/1</strain>
    </source>
</reference>
<gene>
    <name evidence="7" type="ORF">EAI_14981</name>
</gene>